<dbReference type="Pfam" id="PF26113">
    <property type="entry name" value="GH16_XgeA"/>
    <property type="match status" value="1"/>
</dbReference>
<feature type="chain" id="PRO_5020531307" evidence="4">
    <location>
        <begin position="21"/>
        <end position="351"/>
    </location>
</feature>
<feature type="signal peptide" evidence="4">
    <location>
        <begin position="1"/>
        <end position="20"/>
    </location>
</feature>
<evidence type="ECO:0000256" key="2">
    <source>
        <dbReference type="ARBA" id="ARBA00022801"/>
    </source>
</evidence>
<protein>
    <submittedName>
        <fullName evidence="6">Glycoside hydrolase family 16 protein</fullName>
    </submittedName>
</protein>
<dbReference type="GO" id="GO:0009251">
    <property type="term" value="P:glucan catabolic process"/>
    <property type="evidence" value="ECO:0007669"/>
    <property type="project" value="TreeGrafter"/>
</dbReference>
<dbReference type="EMBL" id="ML179076">
    <property type="protein sequence ID" value="THV02493.1"/>
    <property type="molecule type" value="Genomic_DNA"/>
</dbReference>
<dbReference type="GO" id="GO:0004553">
    <property type="term" value="F:hydrolase activity, hydrolyzing O-glycosyl compounds"/>
    <property type="evidence" value="ECO:0007669"/>
    <property type="project" value="InterPro"/>
</dbReference>
<dbReference type="InterPro" id="IPR013320">
    <property type="entry name" value="ConA-like_dom_sf"/>
</dbReference>
<evidence type="ECO:0000256" key="1">
    <source>
        <dbReference type="ARBA" id="ARBA00006865"/>
    </source>
</evidence>
<dbReference type="OrthoDB" id="192832at2759"/>
<dbReference type="PANTHER" id="PTHR10963">
    <property type="entry name" value="GLYCOSYL HYDROLASE-RELATED"/>
    <property type="match status" value="1"/>
</dbReference>
<sequence>MISFFSFFLLSLMCVKNSTCHVHYLSLPILSLAGNHNTWSIRNRHHGRSPIKARKTQYTLEDHYQGQDFLDQWNFFSNDDPTHGLVDYQSKGDAVDKGLAYVQGDGTAVLKVDNSTWLGSGQNRASVRISTKKKYNGGLFIADIYTMPHGCSLWPAYWSVGSNWPNGGEIDILEGVNMQTNNQLTVHSSEGCSIVKDVVSKLVSADISVGNLQCASSGTDNTGCAFHQDDTNSYGHGFNINGGGVFAHLWNSQGITVWFFTRSQIPSDITSGNPNPDNWGTPSAFWAADSCSMDHFSDHALVFDTTLCGDWAGATFSGDGCPGTCSDYIKDPSNFHTAHWKLNYVSVYQSS</sequence>
<dbReference type="AlphaFoldDB" id="A0A4S8MID1"/>
<dbReference type="Gene3D" id="2.60.120.200">
    <property type="match status" value="1"/>
</dbReference>
<accession>A0A4S8MID1</accession>
<dbReference type="Proteomes" id="UP000297245">
    <property type="component" value="Unassembled WGS sequence"/>
</dbReference>
<keyword evidence="2 6" id="KW-0378">Hydrolase</keyword>
<dbReference type="PANTHER" id="PTHR10963:SF24">
    <property type="entry name" value="GLYCOSIDASE C21B10.07-RELATED"/>
    <property type="match status" value="1"/>
</dbReference>
<gene>
    <name evidence="6" type="ORF">K435DRAFT_775483</name>
</gene>
<dbReference type="PROSITE" id="PS51762">
    <property type="entry name" value="GH16_2"/>
    <property type="match status" value="1"/>
</dbReference>
<evidence type="ECO:0000313" key="6">
    <source>
        <dbReference type="EMBL" id="THV02493.1"/>
    </source>
</evidence>
<reference evidence="6 7" key="1">
    <citation type="journal article" date="2019" name="Nat. Ecol. Evol.">
        <title>Megaphylogeny resolves global patterns of mushroom evolution.</title>
        <authorList>
            <person name="Varga T."/>
            <person name="Krizsan K."/>
            <person name="Foldi C."/>
            <person name="Dima B."/>
            <person name="Sanchez-Garcia M."/>
            <person name="Sanchez-Ramirez S."/>
            <person name="Szollosi G.J."/>
            <person name="Szarkandi J.G."/>
            <person name="Papp V."/>
            <person name="Albert L."/>
            <person name="Andreopoulos W."/>
            <person name="Angelini C."/>
            <person name="Antonin V."/>
            <person name="Barry K.W."/>
            <person name="Bougher N.L."/>
            <person name="Buchanan P."/>
            <person name="Buyck B."/>
            <person name="Bense V."/>
            <person name="Catcheside P."/>
            <person name="Chovatia M."/>
            <person name="Cooper J."/>
            <person name="Damon W."/>
            <person name="Desjardin D."/>
            <person name="Finy P."/>
            <person name="Geml J."/>
            <person name="Haridas S."/>
            <person name="Hughes K."/>
            <person name="Justo A."/>
            <person name="Karasinski D."/>
            <person name="Kautmanova I."/>
            <person name="Kiss B."/>
            <person name="Kocsube S."/>
            <person name="Kotiranta H."/>
            <person name="LaButti K.M."/>
            <person name="Lechner B.E."/>
            <person name="Liimatainen K."/>
            <person name="Lipzen A."/>
            <person name="Lukacs Z."/>
            <person name="Mihaltcheva S."/>
            <person name="Morgado L.N."/>
            <person name="Niskanen T."/>
            <person name="Noordeloos M.E."/>
            <person name="Ohm R.A."/>
            <person name="Ortiz-Santana B."/>
            <person name="Ovrebo C."/>
            <person name="Racz N."/>
            <person name="Riley R."/>
            <person name="Savchenko A."/>
            <person name="Shiryaev A."/>
            <person name="Soop K."/>
            <person name="Spirin V."/>
            <person name="Szebenyi C."/>
            <person name="Tomsovsky M."/>
            <person name="Tulloss R.E."/>
            <person name="Uehling J."/>
            <person name="Grigoriev I.V."/>
            <person name="Vagvolgyi C."/>
            <person name="Papp T."/>
            <person name="Martin F.M."/>
            <person name="Miettinen O."/>
            <person name="Hibbett D.S."/>
            <person name="Nagy L.G."/>
        </authorList>
    </citation>
    <scope>NUCLEOTIDE SEQUENCE [LARGE SCALE GENOMIC DNA]</scope>
    <source>
        <strain evidence="6 7">CBS 962.96</strain>
    </source>
</reference>
<dbReference type="InterPro" id="IPR050546">
    <property type="entry name" value="Glycosyl_Hydrlase_16"/>
</dbReference>
<evidence type="ECO:0000313" key="7">
    <source>
        <dbReference type="Proteomes" id="UP000297245"/>
    </source>
</evidence>
<keyword evidence="4" id="KW-0732">Signal</keyword>
<evidence type="ECO:0000256" key="3">
    <source>
        <dbReference type="ARBA" id="ARBA00023295"/>
    </source>
</evidence>
<evidence type="ECO:0000259" key="5">
    <source>
        <dbReference type="PROSITE" id="PS51762"/>
    </source>
</evidence>
<evidence type="ECO:0000256" key="4">
    <source>
        <dbReference type="SAM" id="SignalP"/>
    </source>
</evidence>
<dbReference type="FunFam" id="2.60.120.200:FF:000114">
    <property type="entry name" value="Probable endo-1,3(4)-beta-glucanase NFIA_089530"/>
    <property type="match status" value="1"/>
</dbReference>
<feature type="domain" description="GH16" evidence="5">
    <location>
        <begin position="62"/>
        <end position="320"/>
    </location>
</feature>
<keyword evidence="3" id="KW-0326">Glycosidase</keyword>
<dbReference type="SUPFAM" id="SSF49899">
    <property type="entry name" value="Concanavalin A-like lectins/glucanases"/>
    <property type="match status" value="1"/>
</dbReference>
<organism evidence="6 7">
    <name type="scientific">Dendrothele bispora (strain CBS 962.96)</name>
    <dbReference type="NCBI Taxonomy" id="1314807"/>
    <lineage>
        <taxon>Eukaryota</taxon>
        <taxon>Fungi</taxon>
        <taxon>Dikarya</taxon>
        <taxon>Basidiomycota</taxon>
        <taxon>Agaricomycotina</taxon>
        <taxon>Agaricomycetes</taxon>
        <taxon>Agaricomycetidae</taxon>
        <taxon>Agaricales</taxon>
        <taxon>Agaricales incertae sedis</taxon>
        <taxon>Dendrothele</taxon>
    </lineage>
</organism>
<comment type="similarity">
    <text evidence="1">Belongs to the glycosyl hydrolase 16 family.</text>
</comment>
<keyword evidence="7" id="KW-1185">Reference proteome</keyword>
<name>A0A4S8MID1_DENBC</name>
<dbReference type="InterPro" id="IPR000757">
    <property type="entry name" value="Beta-glucanase-like"/>
</dbReference>
<dbReference type="CDD" id="cd02181">
    <property type="entry name" value="GH16_fungal_Lam16A_glucanase"/>
    <property type="match status" value="1"/>
</dbReference>
<proteinExistence type="inferred from homology"/>